<reference evidence="2" key="1">
    <citation type="submission" date="2016-07" db="EMBL/GenBank/DDBJ databases">
        <title>Nontailed viruses are major unrecognized killers of bacteria in the ocean.</title>
        <authorList>
            <person name="Kauffman K."/>
            <person name="Hussain F."/>
            <person name="Yang J."/>
            <person name="Arevalo P."/>
            <person name="Brown J."/>
            <person name="Cutler M."/>
            <person name="Kelly L."/>
            <person name="Polz M.F."/>
        </authorList>
    </citation>
    <scope>NUCLEOTIDE SEQUENCE [LARGE SCALE GENOMIC DNA]</scope>
    <source>
        <strain evidence="2">10N.261.48.A1</strain>
    </source>
</reference>
<comment type="caution">
    <text evidence="1">The sequence shown here is derived from an EMBL/GenBank/DDBJ whole genome shotgun (WGS) entry which is preliminary data.</text>
</comment>
<dbReference type="EMBL" id="MCZJ01000045">
    <property type="protein sequence ID" value="PMM55446.1"/>
    <property type="molecule type" value="Genomic_DNA"/>
</dbReference>
<gene>
    <name evidence="1" type="ORF">BCT50_10890</name>
</gene>
<name>A0A855IMI0_9VIBR</name>
<sequence length="197" mass="22829">MTHYAKNFSITHPAFGELELIQCDSDLILSYGNKTQRIKWDLPEPIINIELLGDTIRVTYQFPQGSILKKNLYFSEGSFNFIVPDGICFFVKETIKQWPTVYHRCREGSQVSFRCPDSAEPFVIQIHSTKREHDGKYITDYSFQVGEDVIRSALYPNHFIQVKSFYLYNSPYSGAWPVFLLSKTKLSSEELNSIHPK</sequence>
<dbReference type="AlphaFoldDB" id="A0A855IMI0"/>
<proteinExistence type="predicted"/>
<protein>
    <submittedName>
        <fullName evidence="1">Uncharacterized protein</fullName>
    </submittedName>
</protein>
<evidence type="ECO:0000313" key="1">
    <source>
        <dbReference type="EMBL" id="PMM55446.1"/>
    </source>
</evidence>
<evidence type="ECO:0000313" key="2">
    <source>
        <dbReference type="Proteomes" id="UP000235554"/>
    </source>
</evidence>
<dbReference type="Proteomes" id="UP000235554">
    <property type="component" value="Unassembled WGS sequence"/>
</dbReference>
<organism evidence="1 2">
    <name type="scientific">Vibrio lentus</name>
    <dbReference type="NCBI Taxonomy" id="136468"/>
    <lineage>
        <taxon>Bacteria</taxon>
        <taxon>Pseudomonadati</taxon>
        <taxon>Pseudomonadota</taxon>
        <taxon>Gammaproteobacteria</taxon>
        <taxon>Vibrionales</taxon>
        <taxon>Vibrionaceae</taxon>
        <taxon>Vibrio</taxon>
    </lineage>
</organism>
<accession>A0A855IMI0</accession>